<keyword evidence="3" id="KW-0813">Transport</keyword>
<dbReference type="Gene3D" id="3.40.190.10">
    <property type="entry name" value="Periplasmic binding protein-like II"/>
    <property type="match status" value="2"/>
</dbReference>
<dbReference type="InterPro" id="IPR005669">
    <property type="entry name" value="Thiosulph/SO4-bd"/>
</dbReference>
<gene>
    <name evidence="7" type="ORF">Vlu01_12730</name>
</gene>
<name>A0ABQ4IRW6_9ACTN</name>
<evidence type="ECO:0000256" key="1">
    <source>
        <dbReference type="ARBA" id="ARBA00004418"/>
    </source>
</evidence>
<proteinExistence type="inferred from homology"/>
<keyword evidence="8" id="KW-1185">Reference proteome</keyword>
<dbReference type="PANTHER" id="PTHR30368">
    <property type="entry name" value="SULFATE-BINDING PROTEIN"/>
    <property type="match status" value="1"/>
</dbReference>
<keyword evidence="4 6" id="KW-0732">Signal</keyword>
<accession>A0ABQ4IRW6</accession>
<evidence type="ECO:0000256" key="5">
    <source>
        <dbReference type="ARBA" id="ARBA00022764"/>
    </source>
</evidence>
<dbReference type="EMBL" id="BOPB01000005">
    <property type="protein sequence ID" value="GIJ20649.1"/>
    <property type="molecule type" value="Genomic_DNA"/>
</dbReference>
<feature type="signal peptide" evidence="6">
    <location>
        <begin position="1"/>
        <end position="20"/>
    </location>
</feature>
<evidence type="ECO:0000256" key="4">
    <source>
        <dbReference type="ARBA" id="ARBA00022729"/>
    </source>
</evidence>
<dbReference type="Proteomes" id="UP000643165">
    <property type="component" value="Unassembled WGS sequence"/>
</dbReference>
<dbReference type="RefSeq" id="WP_203995341.1">
    <property type="nucleotide sequence ID" value="NZ_BOPB01000005.1"/>
</dbReference>
<evidence type="ECO:0000313" key="8">
    <source>
        <dbReference type="Proteomes" id="UP000643165"/>
    </source>
</evidence>
<keyword evidence="5" id="KW-0574">Periplasm</keyword>
<dbReference type="SUPFAM" id="SSF53850">
    <property type="entry name" value="Periplasmic binding protein-like II"/>
    <property type="match status" value="1"/>
</dbReference>
<comment type="subcellular location">
    <subcellularLocation>
        <location evidence="1">Periplasm</location>
    </subcellularLocation>
</comment>
<evidence type="ECO:0000313" key="7">
    <source>
        <dbReference type="EMBL" id="GIJ20649.1"/>
    </source>
</evidence>
<evidence type="ECO:0000256" key="6">
    <source>
        <dbReference type="SAM" id="SignalP"/>
    </source>
</evidence>
<dbReference type="PANTHER" id="PTHR30368:SF2">
    <property type="entry name" value="SULFATE-BINDING PROTEIN"/>
    <property type="match status" value="1"/>
</dbReference>
<comment type="similarity">
    <text evidence="2">Belongs to the prokaryotic sulfate-binding protein family.</text>
</comment>
<feature type="chain" id="PRO_5046651544" evidence="6">
    <location>
        <begin position="21"/>
        <end position="339"/>
    </location>
</feature>
<dbReference type="Pfam" id="PF13531">
    <property type="entry name" value="SBP_bac_11"/>
    <property type="match status" value="1"/>
</dbReference>
<comment type="caution">
    <text evidence="7">The sequence shown here is derived from an EMBL/GenBank/DDBJ whole genome shotgun (WGS) entry which is preliminary data.</text>
</comment>
<dbReference type="PROSITE" id="PS51257">
    <property type="entry name" value="PROKAR_LIPOPROTEIN"/>
    <property type="match status" value="1"/>
</dbReference>
<reference evidence="7 8" key="1">
    <citation type="submission" date="2021-01" db="EMBL/GenBank/DDBJ databases">
        <title>Whole genome shotgun sequence of Verrucosispora lutea NBRC 106530.</title>
        <authorList>
            <person name="Komaki H."/>
            <person name="Tamura T."/>
        </authorList>
    </citation>
    <scope>NUCLEOTIDE SEQUENCE [LARGE SCALE GENOMIC DNA]</scope>
    <source>
        <strain evidence="7 8">NBRC 106530</strain>
    </source>
</reference>
<dbReference type="NCBIfam" id="TIGR00971">
    <property type="entry name" value="3a0106s03"/>
    <property type="match status" value="1"/>
</dbReference>
<organism evidence="7 8">
    <name type="scientific">Micromonospora lutea</name>
    <dbReference type="NCBI Taxonomy" id="419825"/>
    <lineage>
        <taxon>Bacteria</taxon>
        <taxon>Bacillati</taxon>
        <taxon>Actinomycetota</taxon>
        <taxon>Actinomycetes</taxon>
        <taxon>Micromonosporales</taxon>
        <taxon>Micromonosporaceae</taxon>
        <taxon>Micromonospora</taxon>
    </lineage>
</organism>
<protein>
    <submittedName>
        <fullName evidence="7">Sulfate ABC transporter substrate-binding protein</fullName>
    </submittedName>
</protein>
<sequence length="339" mass="35403">MRHRIRAVSALAVVVGMALAGCGGGDAAGSSATLSIVGFAVPEAANKAIAAEWNKTEAGKGVRFRTSYGASGDQSRAVVSGLKADYVHFSVSSDVTRLVEAGLVEESWDDGPNKGIVSSSVVVLAVRKGNPKNIQGWDDLIKPGIGIVTPNPASSGAARWNALAAWGHIAANGGTEAQAEEYLTKLFANVVSLPGSGRDATTTFLGGTGDVLLAYENETILARQNGEDLDWVLPPTTILIQNPGAILTDADPKAKEWLDFVLGPQGQRQFALTGFRPIIDGVDTSGIEGALDPNDPFPAPRKLLTVDTDFESWSALSKKFFDESDGIVTKVIAASGKAK</sequence>
<evidence type="ECO:0000256" key="3">
    <source>
        <dbReference type="ARBA" id="ARBA00022448"/>
    </source>
</evidence>
<evidence type="ECO:0000256" key="2">
    <source>
        <dbReference type="ARBA" id="ARBA00006099"/>
    </source>
</evidence>